<dbReference type="Pfam" id="PF00672">
    <property type="entry name" value="HAMP"/>
    <property type="match status" value="1"/>
</dbReference>
<dbReference type="GO" id="GO:0005886">
    <property type="term" value="C:plasma membrane"/>
    <property type="evidence" value="ECO:0007669"/>
    <property type="project" value="UniProtKB-SubCell"/>
</dbReference>
<keyword evidence="8 10" id="KW-0807">Transducer</keyword>
<keyword evidence="7" id="KW-0472">Membrane</keyword>
<dbReference type="PROSITE" id="PS50111">
    <property type="entry name" value="CHEMOTAXIS_TRANSDUC_2"/>
    <property type="match status" value="1"/>
</dbReference>
<evidence type="ECO:0000256" key="3">
    <source>
        <dbReference type="ARBA" id="ARBA00022481"/>
    </source>
</evidence>
<keyword evidence="5" id="KW-0812">Transmembrane</keyword>
<dbReference type="GO" id="GO:0007165">
    <property type="term" value="P:signal transduction"/>
    <property type="evidence" value="ECO:0007669"/>
    <property type="project" value="UniProtKB-KW"/>
</dbReference>
<keyword evidence="6" id="KW-1133">Transmembrane helix</keyword>
<evidence type="ECO:0000256" key="4">
    <source>
        <dbReference type="ARBA" id="ARBA00022500"/>
    </source>
</evidence>
<comment type="similarity">
    <text evidence="9">Belongs to the methyl-accepting chemotaxis (MCP) protein family.</text>
</comment>
<evidence type="ECO:0000259" key="11">
    <source>
        <dbReference type="PROSITE" id="PS50111"/>
    </source>
</evidence>
<dbReference type="PANTHER" id="PTHR32089:SF39">
    <property type="entry name" value="METHYL-ACCEPTING CHEMOTAXIS PROTEIN HLYB"/>
    <property type="match status" value="1"/>
</dbReference>
<proteinExistence type="inferred from homology"/>
<evidence type="ECO:0000256" key="9">
    <source>
        <dbReference type="ARBA" id="ARBA00029447"/>
    </source>
</evidence>
<gene>
    <name evidence="13" type="ORF">GCM10010124_16410</name>
</gene>
<keyword evidence="4" id="KW-0145">Chemotaxis</keyword>
<dbReference type="SMART" id="SM00283">
    <property type="entry name" value="MA"/>
    <property type="match status" value="1"/>
</dbReference>
<evidence type="ECO:0000256" key="8">
    <source>
        <dbReference type="ARBA" id="ARBA00023224"/>
    </source>
</evidence>
<dbReference type="PANTHER" id="PTHR32089">
    <property type="entry name" value="METHYL-ACCEPTING CHEMOTAXIS PROTEIN MCPB"/>
    <property type="match status" value="1"/>
</dbReference>
<reference evidence="13" key="1">
    <citation type="journal article" date="2014" name="Int. J. Syst. Evol. Microbiol.">
        <title>Complete genome sequence of Corynebacterium casei LMG S-19264T (=DSM 44701T), isolated from a smear-ripened cheese.</title>
        <authorList>
            <consortium name="US DOE Joint Genome Institute (JGI-PGF)"/>
            <person name="Walter F."/>
            <person name="Albersmeier A."/>
            <person name="Kalinowski J."/>
            <person name="Ruckert C."/>
        </authorList>
    </citation>
    <scope>NUCLEOTIDE SEQUENCE</scope>
    <source>
        <strain evidence="13">JCM 3091</strain>
    </source>
</reference>
<evidence type="ECO:0000256" key="1">
    <source>
        <dbReference type="ARBA" id="ARBA00004651"/>
    </source>
</evidence>
<dbReference type="CDD" id="cd06225">
    <property type="entry name" value="HAMP"/>
    <property type="match status" value="1"/>
</dbReference>
<keyword evidence="14" id="KW-1185">Reference proteome</keyword>
<dbReference type="AlphaFoldDB" id="A0A8J3BNN4"/>
<evidence type="ECO:0000313" key="14">
    <source>
        <dbReference type="Proteomes" id="UP000662200"/>
    </source>
</evidence>
<dbReference type="Gene3D" id="6.10.340.10">
    <property type="match status" value="1"/>
</dbReference>
<evidence type="ECO:0000256" key="2">
    <source>
        <dbReference type="ARBA" id="ARBA00022475"/>
    </source>
</evidence>
<evidence type="ECO:0000256" key="5">
    <source>
        <dbReference type="ARBA" id="ARBA00022692"/>
    </source>
</evidence>
<evidence type="ECO:0000259" key="12">
    <source>
        <dbReference type="PROSITE" id="PS50885"/>
    </source>
</evidence>
<organism evidence="13 14">
    <name type="scientific">Pilimelia terevasa</name>
    <dbReference type="NCBI Taxonomy" id="53372"/>
    <lineage>
        <taxon>Bacteria</taxon>
        <taxon>Bacillati</taxon>
        <taxon>Actinomycetota</taxon>
        <taxon>Actinomycetes</taxon>
        <taxon>Micromonosporales</taxon>
        <taxon>Micromonosporaceae</taxon>
        <taxon>Pilimelia</taxon>
    </lineage>
</organism>
<reference evidence="13" key="2">
    <citation type="submission" date="2020-09" db="EMBL/GenBank/DDBJ databases">
        <authorList>
            <person name="Sun Q."/>
            <person name="Ohkuma M."/>
        </authorList>
    </citation>
    <scope>NUCLEOTIDE SEQUENCE</scope>
    <source>
        <strain evidence="13">JCM 3091</strain>
    </source>
</reference>
<dbReference type="Pfam" id="PF00015">
    <property type="entry name" value="MCPsignal"/>
    <property type="match status" value="1"/>
</dbReference>
<dbReference type="Proteomes" id="UP000662200">
    <property type="component" value="Unassembled WGS sequence"/>
</dbReference>
<dbReference type="InterPro" id="IPR003660">
    <property type="entry name" value="HAMP_dom"/>
</dbReference>
<dbReference type="PROSITE" id="PS50885">
    <property type="entry name" value="HAMP"/>
    <property type="match status" value="1"/>
</dbReference>
<accession>A0A8J3BNN4</accession>
<dbReference type="EMBL" id="BMQC01000004">
    <property type="protein sequence ID" value="GGK24596.1"/>
    <property type="molecule type" value="Genomic_DNA"/>
</dbReference>
<dbReference type="InterPro" id="IPR004089">
    <property type="entry name" value="MCPsignal_dom"/>
</dbReference>
<evidence type="ECO:0000256" key="6">
    <source>
        <dbReference type="ARBA" id="ARBA00022989"/>
    </source>
</evidence>
<feature type="domain" description="HAMP" evidence="12">
    <location>
        <begin position="296"/>
        <end position="346"/>
    </location>
</feature>
<comment type="caution">
    <text evidence="13">The sequence shown here is derived from an EMBL/GenBank/DDBJ whole genome shotgun (WGS) entry which is preliminary data.</text>
</comment>
<feature type="domain" description="Methyl-accepting transducer" evidence="11">
    <location>
        <begin position="411"/>
        <end position="576"/>
    </location>
</feature>
<dbReference type="GO" id="GO:0006935">
    <property type="term" value="P:chemotaxis"/>
    <property type="evidence" value="ECO:0007669"/>
    <property type="project" value="UniProtKB-KW"/>
</dbReference>
<protein>
    <recommendedName>
        <fullName evidence="15">Methyl-accepting chemotaxis protein</fullName>
    </recommendedName>
</protein>
<sequence length="576" mass="59461">MPKRHRAVAVGGLAVLVAGLVVALAGAVTAPGFIRLEEREELNRARAVVGSLDNSVQRLIDVGATNALWDDSYRAVRDGDRRLFDAILPAGDMGKIYQLSAVIGVDTAGRFRVGGTVGNAAYGAPPAGLATADAVRELVVPTAGPGEAACRVVAGAAGAHYLGCGFRLFRTDSTGPAVGSLILLRQVDDALLREWGTSTGVDLRGDGAGATPPAERTIESRLGPVGTAAETAPRSTVVTFTLPVAGQDRPFVLRGTSGRPIADLGAAVVRNLTTLLLLLALAAVVARWVVSRQAIRRAVAPLRRVTEEVIASGDTALRVSPTGTDDIAGLGRAIDGMLERLHSQGGLLREADQRERDGLAASYAAREAAREDSMRRARAEAGEVVDAIVDRLDGVTGQMDAVQACVARIDGGIGQATDATDTILARSAAADRALADLAGTLPVVADMAAVISRVARETRLLALNATVEAVRAGQEGAGFAVVAEEVKELALSTADSAARISTAAGDIDRRAAQVSEVMTGLGAALGQVRRAIEEVRDVAAQQNSTISAVVGQVTTTVTQVNELRRHAADEGARPPG</sequence>
<dbReference type="Pfam" id="PF05228">
    <property type="entry name" value="CHASE4"/>
    <property type="match status" value="1"/>
</dbReference>
<keyword evidence="2" id="KW-1003">Cell membrane</keyword>
<comment type="subcellular location">
    <subcellularLocation>
        <location evidence="1">Cell membrane</location>
        <topology evidence="1">Multi-pass membrane protein</topology>
    </subcellularLocation>
</comment>
<evidence type="ECO:0008006" key="15">
    <source>
        <dbReference type="Google" id="ProtNLM"/>
    </source>
</evidence>
<evidence type="ECO:0000256" key="7">
    <source>
        <dbReference type="ARBA" id="ARBA00023136"/>
    </source>
</evidence>
<evidence type="ECO:0000256" key="10">
    <source>
        <dbReference type="PROSITE-ProRule" id="PRU00284"/>
    </source>
</evidence>
<dbReference type="Gene3D" id="1.10.287.950">
    <property type="entry name" value="Methyl-accepting chemotaxis protein"/>
    <property type="match status" value="1"/>
</dbReference>
<dbReference type="SUPFAM" id="SSF58104">
    <property type="entry name" value="Methyl-accepting chemotaxis protein (MCP) signaling domain"/>
    <property type="match status" value="1"/>
</dbReference>
<dbReference type="InterPro" id="IPR007892">
    <property type="entry name" value="CHASE4"/>
</dbReference>
<keyword evidence="3" id="KW-0488">Methylation</keyword>
<name>A0A8J3BNN4_9ACTN</name>
<evidence type="ECO:0000313" key="13">
    <source>
        <dbReference type="EMBL" id="GGK24596.1"/>
    </source>
</evidence>
<dbReference type="SMART" id="SM00304">
    <property type="entry name" value="HAMP"/>
    <property type="match status" value="1"/>
</dbReference>